<evidence type="ECO:0000256" key="6">
    <source>
        <dbReference type="SAM" id="Phobius"/>
    </source>
</evidence>
<feature type="transmembrane region" description="Helical" evidence="6">
    <location>
        <begin position="17"/>
        <end position="38"/>
    </location>
</feature>
<feature type="transmembrane region" description="Helical" evidence="6">
    <location>
        <begin position="436"/>
        <end position="458"/>
    </location>
</feature>
<feature type="transmembrane region" description="Helical" evidence="6">
    <location>
        <begin position="258"/>
        <end position="284"/>
    </location>
</feature>
<dbReference type="HOGENOM" id="CLU_001265_51_3_1"/>
<gene>
    <name evidence="8" type="ORF">PV09_08761</name>
</gene>
<evidence type="ECO:0000256" key="4">
    <source>
        <dbReference type="ARBA" id="ARBA00022989"/>
    </source>
</evidence>
<evidence type="ECO:0000256" key="1">
    <source>
        <dbReference type="ARBA" id="ARBA00004141"/>
    </source>
</evidence>
<feature type="transmembrane region" description="Helical" evidence="6">
    <location>
        <begin position="153"/>
        <end position="172"/>
    </location>
</feature>
<evidence type="ECO:0000313" key="8">
    <source>
        <dbReference type="EMBL" id="KIV99584.1"/>
    </source>
</evidence>
<dbReference type="RefSeq" id="XP_016209454.1">
    <property type="nucleotide sequence ID" value="XM_016362714.1"/>
</dbReference>
<feature type="domain" description="Major facilitator superfamily (MFS) profile" evidence="7">
    <location>
        <begin position="19"/>
        <end position="462"/>
    </location>
</feature>
<accession>A0A0D1ZZX6</accession>
<evidence type="ECO:0000313" key="9">
    <source>
        <dbReference type="Proteomes" id="UP000053259"/>
    </source>
</evidence>
<dbReference type="CDD" id="cd17325">
    <property type="entry name" value="MFS_MdtG_SLC18_like"/>
    <property type="match status" value="1"/>
</dbReference>
<dbReference type="AlphaFoldDB" id="A0A0D1ZZX6"/>
<dbReference type="PANTHER" id="PTHR23506">
    <property type="entry name" value="GH10249P"/>
    <property type="match status" value="1"/>
</dbReference>
<sequence length="479" mass="50828">MASSAAPWGLRWRSSTFFIVFVVGVGIFTDLVTYSIVVPVLPFVLRDRVGVPDHRLQIYVSVLIGVMAAASFVFSPVAGVIADRTGNRQRPFLAGLFALLFSTILLATGETVGLIALARVLQGMSSAVVWVVGLAICLETVGPNRLGTTIGTIFSFVNLGTQAAPVLGGVLYSKTGYASVFALCLGLVCIDIVLRLLMIEKKTAARYRAELPDHACPSPVDGQVEEQTPLLEDSTAQPDLEAYRLPAPSNWLTRKNPIFLMLGNSALITSFYIGFVQAFLIGSYDSTIPLIALEYYNFDSLKTGILFLALGLPGMVSGPLAGWAVDKYSPRIVAILGYGYLVPMHILFRVPRPGGPVQVAIFAVILALSSIGNAAIDSPSMVEAGIIVEKYHKANPALFGDVGPYAQLYGMNSMVFSLGVTVGPVVAGALKDTIGYGNMNAVMAAVCGSAAILSWRYLGTEPSLISSKGGDEIDGVDCD</sequence>
<proteinExistence type="predicted"/>
<feature type="transmembrane region" description="Helical" evidence="6">
    <location>
        <begin position="304"/>
        <end position="325"/>
    </location>
</feature>
<dbReference type="EMBL" id="KN847575">
    <property type="protein sequence ID" value="KIV99584.1"/>
    <property type="molecule type" value="Genomic_DNA"/>
</dbReference>
<dbReference type="InterPro" id="IPR011701">
    <property type="entry name" value="MFS"/>
</dbReference>
<feature type="transmembrane region" description="Helical" evidence="6">
    <location>
        <begin position="178"/>
        <end position="198"/>
    </location>
</feature>
<keyword evidence="5 6" id="KW-0472">Membrane</keyword>
<dbReference type="Gene3D" id="1.20.1250.20">
    <property type="entry name" value="MFS general substrate transporter like domains"/>
    <property type="match status" value="2"/>
</dbReference>
<reference evidence="8 9" key="1">
    <citation type="submission" date="2015-01" db="EMBL/GenBank/DDBJ databases">
        <title>The Genome Sequence of Ochroconis gallopava CBS43764.</title>
        <authorList>
            <consortium name="The Broad Institute Genomics Platform"/>
            <person name="Cuomo C."/>
            <person name="de Hoog S."/>
            <person name="Gorbushina A."/>
            <person name="Stielow B."/>
            <person name="Teixiera M."/>
            <person name="Abouelleil A."/>
            <person name="Chapman S.B."/>
            <person name="Priest M."/>
            <person name="Young S.K."/>
            <person name="Wortman J."/>
            <person name="Nusbaum C."/>
            <person name="Birren B."/>
        </authorList>
    </citation>
    <scope>NUCLEOTIDE SEQUENCE [LARGE SCALE GENOMIC DNA]</scope>
    <source>
        <strain evidence="8 9">CBS 43764</strain>
    </source>
</reference>
<dbReference type="GO" id="GO:0016020">
    <property type="term" value="C:membrane"/>
    <property type="evidence" value="ECO:0007669"/>
    <property type="project" value="UniProtKB-SubCell"/>
</dbReference>
<dbReference type="STRING" id="253628.A0A0D1ZZX6"/>
<dbReference type="SUPFAM" id="SSF103473">
    <property type="entry name" value="MFS general substrate transporter"/>
    <property type="match status" value="1"/>
</dbReference>
<feature type="transmembrane region" description="Helical" evidence="6">
    <location>
        <begin position="58"/>
        <end position="81"/>
    </location>
</feature>
<dbReference type="VEuPathDB" id="FungiDB:PV09_08761"/>
<keyword evidence="3 6" id="KW-0812">Transmembrane</keyword>
<keyword evidence="4 6" id="KW-1133">Transmembrane helix</keyword>
<evidence type="ECO:0000256" key="2">
    <source>
        <dbReference type="ARBA" id="ARBA00022448"/>
    </source>
</evidence>
<dbReference type="InterPro" id="IPR050930">
    <property type="entry name" value="MFS_Vesicular_Transporter"/>
</dbReference>
<dbReference type="Proteomes" id="UP000053259">
    <property type="component" value="Unassembled WGS sequence"/>
</dbReference>
<keyword evidence="9" id="KW-1185">Reference proteome</keyword>
<feature type="transmembrane region" description="Helical" evidence="6">
    <location>
        <begin position="357"/>
        <end position="376"/>
    </location>
</feature>
<feature type="transmembrane region" description="Helical" evidence="6">
    <location>
        <begin position="408"/>
        <end position="430"/>
    </location>
</feature>
<dbReference type="GeneID" id="27316734"/>
<dbReference type="InterPro" id="IPR020846">
    <property type="entry name" value="MFS_dom"/>
</dbReference>
<name>A0A0D1ZZX6_9PEZI</name>
<evidence type="ECO:0000256" key="3">
    <source>
        <dbReference type="ARBA" id="ARBA00022692"/>
    </source>
</evidence>
<protein>
    <recommendedName>
        <fullName evidence="7">Major facilitator superfamily (MFS) profile domain-containing protein</fullName>
    </recommendedName>
</protein>
<evidence type="ECO:0000256" key="5">
    <source>
        <dbReference type="ARBA" id="ARBA00023136"/>
    </source>
</evidence>
<dbReference type="Pfam" id="PF07690">
    <property type="entry name" value="MFS_1"/>
    <property type="match status" value="1"/>
</dbReference>
<dbReference type="PANTHER" id="PTHR23506:SF37">
    <property type="entry name" value="MAJOR FACILITATOR SUPERFAMILY (MFS) PROFILE DOMAIN-CONTAINING PROTEIN"/>
    <property type="match status" value="1"/>
</dbReference>
<dbReference type="OrthoDB" id="5086884at2759"/>
<dbReference type="InParanoid" id="A0A0D1ZZX6"/>
<dbReference type="InterPro" id="IPR036259">
    <property type="entry name" value="MFS_trans_sf"/>
</dbReference>
<keyword evidence="2" id="KW-0813">Transport</keyword>
<dbReference type="GO" id="GO:0022857">
    <property type="term" value="F:transmembrane transporter activity"/>
    <property type="evidence" value="ECO:0007669"/>
    <property type="project" value="InterPro"/>
</dbReference>
<organism evidence="8 9">
    <name type="scientific">Verruconis gallopava</name>
    <dbReference type="NCBI Taxonomy" id="253628"/>
    <lineage>
        <taxon>Eukaryota</taxon>
        <taxon>Fungi</taxon>
        <taxon>Dikarya</taxon>
        <taxon>Ascomycota</taxon>
        <taxon>Pezizomycotina</taxon>
        <taxon>Dothideomycetes</taxon>
        <taxon>Pleosporomycetidae</taxon>
        <taxon>Venturiales</taxon>
        <taxon>Sympoventuriaceae</taxon>
        <taxon>Verruconis</taxon>
    </lineage>
</organism>
<comment type="subcellular location">
    <subcellularLocation>
        <location evidence="1">Membrane</location>
        <topology evidence="1">Multi-pass membrane protein</topology>
    </subcellularLocation>
</comment>
<feature type="transmembrane region" description="Helical" evidence="6">
    <location>
        <begin position="93"/>
        <end position="117"/>
    </location>
</feature>
<evidence type="ECO:0000259" key="7">
    <source>
        <dbReference type="PROSITE" id="PS50850"/>
    </source>
</evidence>
<feature type="transmembrane region" description="Helical" evidence="6">
    <location>
        <begin position="123"/>
        <end position="141"/>
    </location>
</feature>
<dbReference type="PROSITE" id="PS50850">
    <property type="entry name" value="MFS"/>
    <property type="match status" value="1"/>
</dbReference>